<dbReference type="CDD" id="cd21370">
    <property type="entry name" value="cwf21_SR140"/>
    <property type="match status" value="1"/>
</dbReference>
<dbReference type="SMART" id="SM00648">
    <property type="entry name" value="SWAP"/>
    <property type="match status" value="1"/>
</dbReference>
<dbReference type="Gene3D" id="3.30.70.330">
    <property type="match status" value="1"/>
</dbReference>
<feature type="compositionally biased region" description="Basic residues" evidence="3">
    <location>
        <begin position="1082"/>
        <end position="1099"/>
    </location>
</feature>
<dbReference type="SUPFAM" id="SSF54928">
    <property type="entry name" value="RNA-binding domain, RBD"/>
    <property type="match status" value="1"/>
</dbReference>
<sequence length="1112" mass="124343">MLRKADEESKRKAEEAEVAKALEDFENTFQLSSRLDRTWVKGGVVNPGTEELESNASSSSSLYKPVSKFGDKSSKILEVGKVESKGDSSKKPIIGRKSGQAKKMTNLELFKEELKRYFSLQIHIVILSLQKQREQRHQLRQQNRARGVSESKAPQSLPISELSLEYDESDKRNRMREYGYPYDEDNDKSTTNLFLGNLCPKMTEQQLCDIFGRYGPLASVKIMWPRTEEQRAVARNCGFVAFMNRIDAERALENLRGKELMGYEMKLGWGKTVPIPVYPVYVPPLLLELIKAPSQSGLPFNAQPRDWLKSLRPAIKERAKLVTESIGNGDSTSHNLPPAPDRFPYNIHTMPKETFAKVLEEAVVKVVIPSDRTVLATIHRLIEFVVREGPQFEAAIMHREEKNPQYKFLFDYQTPEHLYYRWKLWSILHFPLSYPLINVRSDCCLTVRFKGEPVNKWSLEEFRMYEGGPLWRPPPINFFTNGMPEELVEPADYPFAPGYHAGRSDDAADSEGRDDSFRRGASGERGGALGLTEAQRGRLAVWINDLEPSRAQVGDVMLWCLDHADAAPDVVDIIAKSLKRPLSRSESDEDIEDGDSGSNVFTVKPATSVQSVVARLFLTSDILYNSGAKVPNSSFYRKCFESRLFEIFNDIGSFFRELESKLKSEQLKQKVMLCFRAWEEWAIYPNDFLIQLQNVFLGLMPNVASKKSTNISEVDEEAVVGGPLEPPVVVSKSSGMTAVTANVESLDGAPLVQYDGDPLDVDGSPLNFGGGDNDGDEGVEGVPLDTASTRSRDGNKPSSAPAPLFVPSKWESIDPDKAAEEAVTLNRWDLFVDLSASPSKQTSAAGEIAASKGDVDEDVDGKPLDGFGAAGLGLVAYDDDDALSPPSPPPQPINEPISDSRRQALREIEMKVMKYQDELEACRKRGDSSVTDEAISKQVDRFRERLLERLEETQEASTKSSSSKSTGTNKNYSSSKSSKTSSSTSSKRRHGSNNSISKRHDDSRSSRRRHSRSPDEDTYSASPMSGKRPREELTDVREEGEASDDESGNAHNQNKRSRRRDDEAIPKFSLNCGSRNRDRSPRRSRRSRSRSSSPSKRKGGVTTSSSKSQKKK</sequence>
<proteinExistence type="predicted"/>
<dbReference type="SMART" id="SM00582">
    <property type="entry name" value="RPR"/>
    <property type="match status" value="1"/>
</dbReference>
<feature type="domain" description="CID" evidence="6">
    <location>
        <begin position="531"/>
        <end position="700"/>
    </location>
</feature>
<dbReference type="SMART" id="SM01115">
    <property type="entry name" value="cwf21"/>
    <property type="match status" value="1"/>
</dbReference>
<evidence type="ECO:0000256" key="3">
    <source>
        <dbReference type="SAM" id="MobiDB-lite"/>
    </source>
</evidence>
<feature type="region of interest" description="Disordered" evidence="3">
    <location>
        <begin position="499"/>
        <end position="529"/>
    </location>
</feature>
<feature type="region of interest" description="Disordered" evidence="3">
    <location>
        <begin position="764"/>
        <end position="807"/>
    </location>
</feature>
<dbReference type="InterPro" id="IPR008942">
    <property type="entry name" value="ENTH_VHS"/>
</dbReference>
<feature type="compositionally biased region" description="Basic and acidic residues" evidence="3">
    <location>
        <begin position="502"/>
        <end position="522"/>
    </location>
</feature>
<dbReference type="InterPro" id="IPR006569">
    <property type="entry name" value="CID_dom"/>
</dbReference>
<reference evidence="7" key="1">
    <citation type="submission" date="2017-02" db="UniProtKB">
        <authorList>
            <consortium name="WormBaseParasite"/>
        </authorList>
    </citation>
    <scope>IDENTIFICATION</scope>
</reference>
<feature type="compositionally biased region" description="Low complexity" evidence="3">
    <location>
        <begin position="957"/>
        <end position="985"/>
    </location>
</feature>
<dbReference type="Pfam" id="PF00076">
    <property type="entry name" value="RRM_1"/>
    <property type="match status" value="1"/>
</dbReference>
<name>A0A0R3WAD8_TAEAS</name>
<feature type="domain" description="SURP motif" evidence="5">
    <location>
        <begin position="377"/>
        <end position="420"/>
    </location>
</feature>
<feature type="compositionally biased region" description="Basic and acidic residues" evidence="3">
    <location>
        <begin position="1028"/>
        <end position="1040"/>
    </location>
</feature>
<dbReference type="Gene3D" id="1.10.10.790">
    <property type="entry name" value="Surp module"/>
    <property type="match status" value="1"/>
</dbReference>
<dbReference type="InterPro" id="IPR035967">
    <property type="entry name" value="SWAP/Surp_sf"/>
</dbReference>
<dbReference type="PANTHER" id="PTHR23140:SF0">
    <property type="entry name" value="U2 SNRNP-ASSOCIATED SURP MOTIF-CONTAINING PROTEIN"/>
    <property type="match status" value="1"/>
</dbReference>
<dbReference type="GO" id="GO:0003723">
    <property type="term" value="F:RNA binding"/>
    <property type="evidence" value="ECO:0007669"/>
    <property type="project" value="UniProtKB-UniRule"/>
</dbReference>
<dbReference type="GO" id="GO:0006396">
    <property type="term" value="P:RNA processing"/>
    <property type="evidence" value="ECO:0007669"/>
    <property type="project" value="InterPro"/>
</dbReference>
<dbReference type="Gene3D" id="1.25.40.90">
    <property type="match status" value="1"/>
</dbReference>
<dbReference type="InterPro" id="IPR013170">
    <property type="entry name" value="mRNA_splic_Cwf21_dom"/>
</dbReference>
<organism evidence="7">
    <name type="scientific">Taenia asiatica</name>
    <name type="common">Asian tapeworm</name>
    <dbReference type="NCBI Taxonomy" id="60517"/>
    <lineage>
        <taxon>Eukaryota</taxon>
        <taxon>Metazoa</taxon>
        <taxon>Spiralia</taxon>
        <taxon>Lophotrochozoa</taxon>
        <taxon>Platyhelminthes</taxon>
        <taxon>Cestoda</taxon>
        <taxon>Eucestoda</taxon>
        <taxon>Cyclophyllidea</taxon>
        <taxon>Taeniidae</taxon>
        <taxon>Taenia</taxon>
    </lineage>
</organism>
<dbReference type="PROSITE" id="PS50102">
    <property type="entry name" value="RRM"/>
    <property type="match status" value="1"/>
</dbReference>
<dbReference type="Pfam" id="PF04818">
    <property type="entry name" value="CID"/>
    <property type="match status" value="1"/>
</dbReference>
<dbReference type="Gene3D" id="6.10.140.420">
    <property type="match status" value="1"/>
</dbReference>
<feature type="domain" description="RRM" evidence="4">
    <location>
        <begin position="191"/>
        <end position="272"/>
    </location>
</feature>
<evidence type="ECO:0000313" key="7">
    <source>
        <dbReference type="WBParaSite" id="TASK_0000750501-mRNA-1"/>
    </source>
</evidence>
<evidence type="ECO:0000259" key="6">
    <source>
        <dbReference type="PROSITE" id="PS51391"/>
    </source>
</evidence>
<dbReference type="Pfam" id="PF01805">
    <property type="entry name" value="Surp"/>
    <property type="match status" value="1"/>
</dbReference>
<dbReference type="InterPro" id="IPR035979">
    <property type="entry name" value="RBD_domain_sf"/>
</dbReference>
<dbReference type="AlphaFoldDB" id="A0A0R3WAD8"/>
<dbReference type="SMART" id="SM00360">
    <property type="entry name" value="RRM"/>
    <property type="match status" value="1"/>
</dbReference>
<dbReference type="InterPro" id="IPR051485">
    <property type="entry name" value="SR-CTD_assoc_factor"/>
</dbReference>
<protein>
    <submittedName>
        <fullName evidence="7">U2 snRNP-associated SURP motif-containing protein</fullName>
    </submittedName>
</protein>
<dbReference type="SUPFAM" id="SSF109905">
    <property type="entry name" value="Surp module (SWAP domain)"/>
    <property type="match status" value="1"/>
</dbReference>
<dbReference type="InterPro" id="IPR012677">
    <property type="entry name" value="Nucleotide-bd_a/b_plait_sf"/>
</dbReference>
<dbReference type="Pfam" id="PF08312">
    <property type="entry name" value="cwf21"/>
    <property type="match status" value="1"/>
</dbReference>
<dbReference type="PROSITE" id="PS51391">
    <property type="entry name" value="CID"/>
    <property type="match status" value="1"/>
</dbReference>
<dbReference type="STRING" id="60517.A0A0R3WAD8"/>
<evidence type="ECO:0000259" key="5">
    <source>
        <dbReference type="PROSITE" id="PS50128"/>
    </source>
</evidence>
<dbReference type="PANTHER" id="PTHR23140">
    <property type="entry name" value="RNA PROCESSING PROTEIN LD23810P"/>
    <property type="match status" value="1"/>
</dbReference>
<feature type="region of interest" description="Disordered" evidence="3">
    <location>
        <begin position="841"/>
        <end position="864"/>
    </location>
</feature>
<dbReference type="InterPro" id="IPR000504">
    <property type="entry name" value="RRM_dom"/>
</dbReference>
<accession>A0A0R3WAD8</accession>
<feature type="region of interest" description="Disordered" evidence="3">
    <location>
        <begin position="946"/>
        <end position="1112"/>
    </location>
</feature>
<dbReference type="InterPro" id="IPR000061">
    <property type="entry name" value="Surp"/>
</dbReference>
<dbReference type="CDD" id="cd12223">
    <property type="entry name" value="RRM_SR140"/>
    <property type="match status" value="1"/>
</dbReference>
<keyword evidence="1 2" id="KW-0694">RNA-binding</keyword>
<dbReference type="InterPro" id="IPR047488">
    <property type="entry name" value="SR140_cwf21"/>
</dbReference>
<evidence type="ECO:0000256" key="2">
    <source>
        <dbReference type="PROSITE-ProRule" id="PRU00176"/>
    </source>
</evidence>
<feature type="region of interest" description="Disordered" evidence="3">
    <location>
        <begin position="877"/>
        <end position="905"/>
    </location>
</feature>
<evidence type="ECO:0000259" key="4">
    <source>
        <dbReference type="PROSITE" id="PS50102"/>
    </source>
</evidence>
<dbReference type="InterPro" id="IPR035009">
    <property type="entry name" value="SR140_RRM"/>
</dbReference>
<evidence type="ECO:0000256" key="1">
    <source>
        <dbReference type="ARBA" id="ARBA00022884"/>
    </source>
</evidence>
<dbReference type="WBParaSite" id="TASK_0000750501-mRNA-1">
    <property type="protein sequence ID" value="TASK_0000750501-mRNA-1"/>
    <property type="gene ID" value="TASK_0000750501"/>
</dbReference>
<dbReference type="GO" id="GO:0005634">
    <property type="term" value="C:nucleus"/>
    <property type="evidence" value="ECO:0007669"/>
    <property type="project" value="TreeGrafter"/>
</dbReference>
<feature type="compositionally biased region" description="Low complexity" evidence="3">
    <location>
        <begin position="1100"/>
        <end position="1112"/>
    </location>
</feature>
<dbReference type="PROSITE" id="PS50128">
    <property type="entry name" value="SURP"/>
    <property type="match status" value="1"/>
</dbReference>